<dbReference type="EMBL" id="BLAL01000285">
    <property type="protein sequence ID" value="GET00489.1"/>
    <property type="molecule type" value="Genomic_DNA"/>
</dbReference>
<gene>
    <name evidence="3" type="ORF">RCL2_002694400</name>
    <name evidence="2" type="ORF">RclHR1_03170009</name>
</gene>
<feature type="compositionally biased region" description="Gly residues" evidence="1">
    <location>
        <begin position="221"/>
        <end position="235"/>
    </location>
</feature>
<evidence type="ECO:0000313" key="2">
    <source>
        <dbReference type="EMBL" id="GBB98213.1"/>
    </source>
</evidence>
<organism evidence="2 4">
    <name type="scientific">Rhizophagus clarus</name>
    <dbReference type="NCBI Taxonomy" id="94130"/>
    <lineage>
        <taxon>Eukaryota</taxon>
        <taxon>Fungi</taxon>
        <taxon>Fungi incertae sedis</taxon>
        <taxon>Mucoromycota</taxon>
        <taxon>Glomeromycotina</taxon>
        <taxon>Glomeromycetes</taxon>
        <taxon>Glomerales</taxon>
        <taxon>Glomeraceae</taxon>
        <taxon>Rhizophagus</taxon>
    </lineage>
</organism>
<evidence type="ECO:0000313" key="3">
    <source>
        <dbReference type="EMBL" id="GET00489.1"/>
    </source>
</evidence>
<accession>A0A2Z6R7M2</accession>
<dbReference type="STRING" id="94130.A0A2Z6R7M2"/>
<evidence type="ECO:0000313" key="4">
    <source>
        <dbReference type="Proteomes" id="UP000247702"/>
    </source>
</evidence>
<dbReference type="OrthoDB" id="73465at2759"/>
<reference evidence="2 4" key="1">
    <citation type="submission" date="2017-11" db="EMBL/GenBank/DDBJ databases">
        <title>The genome of Rhizophagus clarus HR1 reveals common genetic basis of auxotrophy among arbuscular mycorrhizal fungi.</title>
        <authorList>
            <person name="Kobayashi Y."/>
        </authorList>
    </citation>
    <scope>NUCLEOTIDE SEQUENCE [LARGE SCALE GENOMIC DNA]</scope>
    <source>
        <strain evidence="2 4">HR1</strain>
    </source>
</reference>
<dbReference type="Proteomes" id="UP000615446">
    <property type="component" value="Unassembled WGS sequence"/>
</dbReference>
<name>A0A2Z6R7M2_9GLOM</name>
<proteinExistence type="predicted"/>
<evidence type="ECO:0000256" key="1">
    <source>
        <dbReference type="SAM" id="MobiDB-lite"/>
    </source>
</evidence>
<dbReference type="AlphaFoldDB" id="A0A2Z6R7M2"/>
<evidence type="ECO:0008006" key="5">
    <source>
        <dbReference type="Google" id="ProtNLM"/>
    </source>
</evidence>
<comment type="caution">
    <text evidence="2">The sequence shown here is derived from an EMBL/GenBank/DDBJ whole genome shotgun (WGS) entry which is preliminary data.</text>
</comment>
<sequence>MTLSHKCLEFEEPIYRYKTRMVDCPMVTANERRQVPTTTPDNMFTLDFSCMVNDQVLCDKVRNVFITAGKFITATLNLKSAVSVKAQFLDFCVNFNDCDTNEVILGAAGPARMIPNQDTDGKIRLYPQALYKQLNLPEHPQFGPNEIQATFNANMTYWFDGDPLPMQFRQADLLYVVLHELIHGLGFINSWNDYMGLQALTPFIAGIMQSNSPIPTPGGPGAPGGAPGGTPGGGIPPTAKGQFVELVFDKNLVFLQNGQSLTSLTDQLNNFQINLNLPDNEVVASFAKSPQFQIAKNVYDNAVVHGTIGFLLTPGDPPNTPLTADQIKNNVFLLETSLNPFVPSSSIGHVDFETYANSSDFLMLFTYPHGLTLNEMMTRSGTTNTYGPIGPNLRTLLGIMGYEVKTDYTPPVTLNGSSDTTNASTTVTFNTTNTTTNNDNHSNSSIVNYNIVLTLFCILLANYFVH</sequence>
<keyword evidence="4" id="KW-1185">Reference proteome</keyword>
<protein>
    <recommendedName>
        <fullName evidence="5">Sequence orphan</fullName>
    </recommendedName>
</protein>
<dbReference type="Proteomes" id="UP000247702">
    <property type="component" value="Unassembled WGS sequence"/>
</dbReference>
<reference evidence="3" key="2">
    <citation type="submission" date="2019-10" db="EMBL/GenBank/DDBJ databases">
        <title>Conservation and host-specific expression of non-tandemly repeated heterogenous ribosome RNA gene in arbuscular mycorrhizal fungi.</title>
        <authorList>
            <person name="Maeda T."/>
            <person name="Kobayashi Y."/>
            <person name="Nakagawa T."/>
            <person name="Ezawa T."/>
            <person name="Yamaguchi K."/>
            <person name="Bino T."/>
            <person name="Nishimoto Y."/>
            <person name="Shigenobu S."/>
            <person name="Kawaguchi M."/>
        </authorList>
    </citation>
    <scope>NUCLEOTIDE SEQUENCE</scope>
    <source>
        <strain evidence="3">HR1</strain>
    </source>
</reference>
<dbReference type="EMBL" id="BEXD01002413">
    <property type="protein sequence ID" value="GBB98213.1"/>
    <property type="molecule type" value="Genomic_DNA"/>
</dbReference>
<feature type="region of interest" description="Disordered" evidence="1">
    <location>
        <begin position="211"/>
        <end position="236"/>
    </location>
</feature>